<dbReference type="Proteomes" id="UP000075809">
    <property type="component" value="Unassembled WGS sequence"/>
</dbReference>
<dbReference type="STRING" id="64791.A0A151WFL3"/>
<dbReference type="PANTHER" id="PTHR43290">
    <property type="entry name" value="MEVALONATE KINASE"/>
    <property type="match status" value="1"/>
</dbReference>
<dbReference type="Gene3D" id="3.30.70.890">
    <property type="entry name" value="GHMP kinase, C-terminal domain"/>
    <property type="match status" value="1"/>
</dbReference>
<dbReference type="GO" id="GO:0019287">
    <property type="term" value="P:isopentenyl diphosphate biosynthetic process, mevalonate pathway"/>
    <property type="evidence" value="ECO:0007669"/>
    <property type="project" value="TreeGrafter"/>
</dbReference>
<evidence type="ECO:0000256" key="1">
    <source>
        <dbReference type="ARBA" id="ARBA00022490"/>
    </source>
</evidence>
<dbReference type="AlphaFoldDB" id="A0A151WFL3"/>
<keyword evidence="2" id="KW-0808">Transferase</keyword>
<keyword evidence="4" id="KW-0460">Magnesium</keyword>
<proteinExistence type="predicted"/>
<evidence type="ECO:0000313" key="7">
    <source>
        <dbReference type="Proteomes" id="UP000075809"/>
    </source>
</evidence>
<reference evidence="6 7" key="1">
    <citation type="submission" date="2015-09" db="EMBL/GenBank/DDBJ databases">
        <title>Trachymyrmex zeteki WGS genome.</title>
        <authorList>
            <person name="Nygaard S."/>
            <person name="Hu H."/>
            <person name="Boomsma J."/>
            <person name="Zhang G."/>
        </authorList>
    </citation>
    <scope>NUCLEOTIDE SEQUENCE [LARGE SCALE GENOMIC DNA]</scope>
    <source>
        <strain evidence="6">Tzet28-1</strain>
        <tissue evidence="6">Whole body</tissue>
    </source>
</reference>
<feature type="signal peptide" evidence="5">
    <location>
        <begin position="1"/>
        <end position="24"/>
    </location>
</feature>
<evidence type="ECO:0000256" key="3">
    <source>
        <dbReference type="ARBA" id="ARBA00022777"/>
    </source>
</evidence>
<dbReference type="GO" id="GO:0006695">
    <property type="term" value="P:cholesterol biosynthetic process"/>
    <property type="evidence" value="ECO:0007669"/>
    <property type="project" value="TreeGrafter"/>
</dbReference>
<sequence length="253" mass="29326">MDKEFACPAFIVCFAACLLHWSHVQKGIHNNNFNYIDLEKIELYAISCKKIFPESKEIDMVLCIYSFLAEYQFEEIHVIPIVSVSNVTILLVDSKQTQNLKTQEQQRTELMNMFPDIANSILNNIDTVTNMACNTLQKFDKICENDELSTETRNNFLIQQHKELDTYICKNRKLLQLLDISHYNLDKIYEIAQRHGFSAKYTNIGNNKLYAYIWCPLLYTNASANIAFLSNELKLYGFKFITTNLSSIGVKVE</sequence>
<keyword evidence="3" id="KW-0418">Kinase</keyword>
<keyword evidence="1" id="KW-0963">Cytoplasm</keyword>
<dbReference type="InterPro" id="IPR036554">
    <property type="entry name" value="GHMP_kinase_C_sf"/>
</dbReference>
<feature type="chain" id="PRO_5007591178" evidence="5">
    <location>
        <begin position="25"/>
        <end position="253"/>
    </location>
</feature>
<keyword evidence="7" id="KW-1185">Reference proteome</keyword>
<dbReference type="PANTHER" id="PTHR43290:SF2">
    <property type="entry name" value="MEVALONATE KINASE"/>
    <property type="match status" value="1"/>
</dbReference>
<organism evidence="6 7">
    <name type="scientific">Mycetomoellerius zeteki</name>
    <dbReference type="NCBI Taxonomy" id="64791"/>
    <lineage>
        <taxon>Eukaryota</taxon>
        <taxon>Metazoa</taxon>
        <taxon>Ecdysozoa</taxon>
        <taxon>Arthropoda</taxon>
        <taxon>Hexapoda</taxon>
        <taxon>Insecta</taxon>
        <taxon>Pterygota</taxon>
        <taxon>Neoptera</taxon>
        <taxon>Endopterygota</taxon>
        <taxon>Hymenoptera</taxon>
        <taxon>Apocrita</taxon>
        <taxon>Aculeata</taxon>
        <taxon>Formicoidea</taxon>
        <taxon>Formicidae</taxon>
        <taxon>Myrmicinae</taxon>
        <taxon>Mycetomoellerius</taxon>
    </lineage>
</organism>
<gene>
    <name evidence="6" type="ORF">ALC60_14356</name>
</gene>
<dbReference type="GO" id="GO:0005524">
    <property type="term" value="F:ATP binding"/>
    <property type="evidence" value="ECO:0007669"/>
    <property type="project" value="InterPro"/>
</dbReference>
<evidence type="ECO:0000256" key="2">
    <source>
        <dbReference type="ARBA" id="ARBA00022679"/>
    </source>
</evidence>
<evidence type="ECO:0000256" key="4">
    <source>
        <dbReference type="ARBA" id="ARBA00022842"/>
    </source>
</evidence>
<dbReference type="EMBL" id="KQ983211">
    <property type="protein sequence ID" value="KYQ46607.1"/>
    <property type="molecule type" value="Genomic_DNA"/>
</dbReference>
<accession>A0A151WFL3</accession>
<evidence type="ECO:0000256" key="5">
    <source>
        <dbReference type="SAM" id="SignalP"/>
    </source>
</evidence>
<dbReference type="GO" id="GO:0004496">
    <property type="term" value="F:mevalonate kinase activity"/>
    <property type="evidence" value="ECO:0007669"/>
    <property type="project" value="InterPro"/>
</dbReference>
<dbReference type="GO" id="GO:0005829">
    <property type="term" value="C:cytosol"/>
    <property type="evidence" value="ECO:0007669"/>
    <property type="project" value="TreeGrafter"/>
</dbReference>
<evidence type="ECO:0000313" key="6">
    <source>
        <dbReference type="EMBL" id="KYQ46607.1"/>
    </source>
</evidence>
<dbReference type="InterPro" id="IPR006205">
    <property type="entry name" value="Mev_gal_kin"/>
</dbReference>
<name>A0A151WFL3_9HYME</name>
<protein>
    <submittedName>
        <fullName evidence="6">Uncharacterized protein</fullName>
    </submittedName>
</protein>
<keyword evidence="5" id="KW-0732">Signal</keyword>
<dbReference type="SUPFAM" id="SSF55060">
    <property type="entry name" value="GHMP Kinase, C-terminal domain"/>
    <property type="match status" value="1"/>
</dbReference>